<dbReference type="Proteomes" id="UP000182248">
    <property type="component" value="Unassembled WGS sequence"/>
</dbReference>
<dbReference type="Pfam" id="PF00881">
    <property type="entry name" value="Nitroreductase"/>
    <property type="match status" value="1"/>
</dbReference>
<evidence type="ECO:0000256" key="5">
    <source>
        <dbReference type="ARBA" id="ARBA00022857"/>
    </source>
</evidence>
<sequence>MLLTENLKWRYATKKFDPSKKVSPENIERIKEAISLSATSYGLQLYKVCIVSDPVLRRKLLPASWNQRQVTEASHLLILCHYLEANRKHVDDYIKLRASVQKITSEDLKDYGDFVTGKLLEKPDRERKEWNVRQTYIVLGNLLAACAELRIDTCPMEGFDSEAYDRMLGLSAMGLRASLVIPIGYRAAGDLTQHLPKVRKPLDELFITW</sequence>
<dbReference type="STRING" id="1150368.SAMN02927921_02417"/>
<keyword evidence="4" id="KW-0288">FMN</keyword>
<protein>
    <submittedName>
        <fullName evidence="8">Nitroreductase</fullName>
    </submittedName>
</protein>
<dbReference type="OrthoDB" id="9809288at2"/>
<comment type="similarity">
    <text evidence="2">Belongs to the nitroreductase family.</text>
</comment>
<dbReference type="EMBL" id="FPJE01000012">
    <property type="protein sequence ID" value="SFW57167.1"/>
    <property type="molecule type" value="Genomic_DNA"/>
</dbReference>
<gene>
    <name evidence="8" type="ORF">SAMN02927921_02417</name>
</gene>
<evidence type="ECO:0000259" key="7">
    <source>
        <dbReference type="Pfam" id="PF00881"/>
    </source>
</evidence>
<keyword evidence="3" id="KW-0285">Flavoprotein</keyword>
<dbReference type="RefSeq" id="WP_072317628.1">
    <property type="nucleotide sequence ID" value="NZ_FPJE01000012.1"/>
</dbReference>
<proteinExistence type="inferred from homology"/>
<dbReference type="PANTHER" id="PTHR43673">
    <property type="entry name" value="NAD(P)H NITROREDUCTASE YDGI-RELATED"/>
    <property type="match status" value="1"/>
</dbReference>
<keyword evidence="6" id="KW-0560">Oxidoreductase</keyword>
<evidence type="ECO:0000256" key="1">
    <source>
        <dbReference type="ARBA" id="ARBA00001917"/>
    </source>
</evidence>
<dbReference type="InterPro" id="IPR033878">
    <property type="entry name" value="NfsB-like"/>
</dbReference>
<evidence type="ECO:0000256" key="3">
    <source>
        <dbReference type="ARBA" id="ARBA00022630"/>
    </source>
</evidence>
<evidence type="ECO:0000256" key="6">
    <source>
        <dbReference type="ARBA" id="ARBA00023002"/>
    </source>
</evidence>
<dbReference type="PANTHER" id="PTHR43673:SF2">
    <property type="entry name" value="NITROREDUCTASE"/>
    <property type="match status" value="1"/>
</dbReference>
<keyword evidence="9" id="KW-1185">Reference proteome</keyword>
<evidence type="ECO:0000256" key="4">
    <source>
        <dbReference type="ARBA" id="ARBA00022643"/>
    </source>
</evidence>
<evidence type="ECO:0000256" key="2">
    <source>
        <dbReference type="ARBA" id="ARBA00007118"/>
    </source>
</evidence>
<dbReference type="CDD" id="cd02149">
    <property type="entry name" value="NfsB-like"/>
    <property type="match status" value="1"/>
</dbReference>
<keyword evidence="5" id="KW-0521">NADP</keyword>
<dbReference type="InterPro" id="IPR029479">
    <property type="entry name" value="Nitroreductase"/>
</dbReference>
<accession>A0A1K1QB81</accession>
<name>A0A1K1QB81_9FLAO</name>
<comment type="cofactor">
    <cofactor evidence="1">
        <name>FMN</name>
        <dbReference type="ChEBI" id="CHEBI:58210"/>
    </cofactor>
</comment>
<dbReference type="SUPFAM" id="SSF55469">
    <property type="entry name" value="FMN-dependent nitroreductase-like"/>
    <property type="match status" value="1"/>
</dbReference>
<evidence type="ECO:0000313" key="8">
    <source>
        <dbReference type="EMBL" id="SFW57167.1"/>
    </source>
</evidence>
<reference evidence="8 9" key="1">
    <citation type="submission" date="2016-11" db="EMBL/GenBank/DDBJ databases">
        <authorList>
            <person name="Jaros S."/>
            <person name="Januszkiewicz K."/>
            <person name="Wedrychowicz H."/>
        </authorList>
    </citation>
    <scope>NUCLEOTIDE SEQUENCE [LARGE SCALE GENOMIC DNA]</scope>
    <source>
        <strain evidence="8 9">CGMCC 1.12145</strain>
    </source>
</reference>
<dbReference type="Gene3D" id="3.40.109.10">
    <property type="entry name" value="NADH Oxidase"/>
    <property type="match status" value="1"/>
</dbReference>
<dbReference type="InterPro" id="IPR000415">
    <property type="entry name" value="Nitroreductase-like"/>
</dbReference>
<organism evidence="8 9">
    <name type="scientific">Sinomicrobium oceani</name>
    <dbReference type="NCBI Taxonomy" id="1150368"/>
    <lineage>
        <taxon>Bacteria</taxon>
        <taxon>Pseudomonadati</taxon>
        <taxon>Bacteroidota</taxon>
        <taxon>Flavobacteriia</taxon>
        <taxon>Flavobacteriales</taxon>
        <taxon>Flavobacteriaceae</taxon>
        <taxon>Sinomicrobium</taxon>
    </lineage>
</organism>
<dbReference type="GO" id="GO:0016491">
    <property type="term" value="F:oxidoreductase activity"/>
    <property type="evidence" value="ECO:0007669"/>
    <property type="project" value="UniProtKB-KW"/>
</dbReference>
<dbReference type="AlphaFoldDB" id="A0A1K1QB81"/>
<evidence type="ECO:0000313" key="9">
    <source>
        <dbReference type="Proteomes" id="UP000182248"/>
    </source>
</evidence>
<feature type="domain" description="Nitroreductase" evidence="7">
    <location>
        <begin position="7"/>
        <end position="185"/>
    </location>
</feature>